<reference evidence="3" key="1">
    <citation type="journal article" date="2020" name="Fungal Divers.">
        <title>Resolving the Mortierellaceae phylogeny through synthesis of multi-gene phylogenetics and phylogenomics.</title>
        <authorList>
            <person name="Vandepol N."/>
            <person name="Liber J."/>
            <person name="Desiro A."/>
            <person name="Na H."/>
            <person name="Kennedy M."/>
            <person name="Barry K."/>
            <person name="Grigoriev I.V."/>
            <person name="Miller A.N."/>
            <person name="O'Donnell K."/>
            <person name="Stajich J.E."/>
            <person name="Bonito G."/>
        </authorList>
    </citation>
    <scope>NUCLEOTIDE SEQUENCE</scope>
    <source>
        <strain evidence="3">BC1065</strain>
    </source>
</reference>
<sequence length="498" mass="55060">MILAATPNAVLLDLPAPVEGGWRVHPELHRVARPYDADTVVPSPRASPPPTPDAAEDLSTRPTKRRKVKSLRCIPDDDETKLVAWIQQELSTLKLTSRAREFFRDHSSDKFGTLVLQPPSEAFAVDFASQAEMLQLVKHGFGSRTKVASSIDEEEPFASLLLHQGTNHVDHISNVYETLVCNPSDKSTLLSFPSSSPSPSTTANASSHIGSPHYVVPPRSTWVMSDFAQIRRLTTVGGFDIVVMDPPWSNASVNRMAHYATMDMYELFKIPIPKLLSRTTPSSTSSTPSSSSSPLPIVAVWITNRPKVYNLVTKKLFPAWGLDFVACWYWLKVTTLGEPVLSLENHHRRPYERILIGRVKSASSCPSSSSSTHEPASANAESTRPIDRKLIVSVPGLHSRKPCLGPLIEKEFFAPQEHGDSVTDPAAPSAPLSPLNKLELFARCLEPGWVSWGNEPIRFQYCGHGNPSSMPPHAEFVQDGYLIPEIIEEDRKSRLKED</sequence>
<dbReference type="EMBL" id="JAAAJB010000841">
    <property type="protein sequence ID" value="KAG0250626.1"/>
    <property type="molecule type" value="Genomic_DNA"/>
</dbReference>
<dbReference type="PROSITE" id="PS51143">
    <property type="entry name" value="MT_A70"/>
    <property type="match status" value="1"/>
</dbReference>
<evidence type="ECO:0000256" key="1">
    <source>
        <dbReference type="PROSITE-ProRule" id="PRU00489"/>
    </source>
</evidence>
<dbReference type="InterPro" id="IPR002052">
    <property type="entry name" value="DNA_methylase_N6_adenine_CS"/>
</dbReference>
<dbReference type="GO" id="GO:0032259">
    <property type="term" value="P:methylation"/>
    <property type="evidence" value="ECO:0007669"/>
    <property type="project" value="UniProtKB-KW"/>
</dbReference>
<proteinExistence type="inferred from homology"/>
<feature type="compositionally biased region" description="Low complexity" evidence="2">
    <location>
        <begin position="190"/>
        <end position="207"/>
    </location>
</feature>
<dbReference type="GO" id="GO:0003676">
    <property type="term" value="F:nucleic acid binding"/>
    <property type="evidence" value="ECO:0007669"/>
    <property type="project" value="InterPro"/>
</dbReference>
<keyword evidence="4" id="KW-1185">Reference proteome</keyword>
<dbReference type="PROSITE" id="PS00092">
    <property type="entry name" value="N6_MTASE"/>
    <property type="match status" value="1"/>
</dbReference>
<feature type="region of interest" description="Disordered" evidence="2">
    <location>
        <begin position="364"/>
        <end position="383"/>
    </location>
</feature>
<organism evidence="3 4">
    <name type="scientific">Actinomortierella ambigua</name>
    <dbReference type="NCBI Taxonomy" id="1343610"/>
    <lineage>
        <taxon>Eukaryota</taxon>
        <taxon>Fungi</taxon>
        <taxon>Fungi incertae sedis</taxon>
        <taxon>Mucoromycota</taxon>
        <taxon>Mortierellomycotina</taxon>
        <taxon>Mortierellomycetes</taxon>
        <taxon>Mortierellales</taxon>
        <taxon>Mortierellaceae</taxon>
        <taxon>Actinomortierella</taxon>
    </lineage>
</organism>
<dbReference type="OrthoDB" id="61116at2759"/>
<dbReference type="Pfam" id="PF05063">
    <property type="entry name" value="MT-A70"/>
    <property type="match status" value="1"/>
</dbReference>
<dbReference type="Proteomes" id="UP000807716">
    <property type="component" value="Unassembled WGS sequence"/>
</dbReference>
<gene>
    <name evidence="3" type="primary">METTL4</name>
    <name evidence="3" type="ORF">DFQ27_009320</name>
</gene>
<dbReference type="InterPro" id="IPR007757">
    <property type="entry name" value="MT-A70-like"/>
</dbReference>
<dbReference type="GO" id="GO:0005634">
    <property type="term" value="C:nucleus"/>
    <property type="evidence" value="ECO:0007669"/>
    <property type="project" value="TreeGrafter"/>
</dbReference>
<evidence type="ECO:0000313" key="3">
    <source>
        <dbReference type="EMBL" id="KAG0250626.1"/>
    </source>
</evidence>
<evidence type="ECO:0000256" key="2">
    <source>
        <dbReference type="SAM" id="MobiDB-lite"/>
    </source>
</evidence>
<dbReference type="GO" id="GO:0008168">
    <property type="term" value="F:methyltransferase activity"/>
    <property type="evidence" value="ECO:0007669"/>
    <property type="project" value="UniProtKB-KW"/>
</dbReference>
<dbReference type="PANTHER" id="PTHR12829:SF4">
    <property type="entry name" value="N(6)-ADENINE-SPECIFIC METHYLTRANSFERASE METTL4"/>
    <property type="match status" value="1"/>
</dbReference>
<keyword evidence="3" id="KW-0808">Transferase</keyword>
<feature type="compositionally biased region" description="Low complexity" evidence="2">
    <location>
        <begin position="364"/>
        <end position="378"/>
    </location>
</feature>
<dbReference type="PANTHER" id="PTHR12829">
    <property type="entry name" value="N6-ADENOSINE-METHYLTRANSFERASE"/>
    <property type="match status" value="1"/>
</dbReference>
<feature type="region of interest" description="Disordered" evidence="2">
    <location>
        <begin position="38"/>
        <end position="67"/>
    </location>
</feature>
<dbReference type="AlphaFoldDB" id="A0A9P6PRN2"/>
<protein>
    <submittedName>
        <fullName evidence="3">Methyltransferase-like protein 4</fullName>
    </submittedName>
</protein>
<name>A0A9P6PRN2_9FUNG</name>
<feature type="region of interest" description="Disordered" evidence="2">
    <location>
        <begin position="190"/>
        <end position="210"/>
    </location>
</feature>
<evidence type="ECO:0000313" key="4">
    <source>
        <dbReference type="Proteomes" id="UP000807716"/>
    </source>
</evidence>
<comment type="caution">
    <text evidence="3">The sequence shown here is derived from an EMBL/GenBank/DDBJ whole genome shotgun (WGS) entry which is preliminary data.</text>
</comment>
<comment type="similarity">
    <text evidence="1">Belongs to the MT-A70-like family.</text>
</comment>
<keyword evidence="3" id="KW-0489">Methyltransferase</keyword>
<accession>A0A9P6PRN2</accession>